<evidence type="ECO:0000313" key="2">
    <source>
        <dbReference type="EMBL" id="OAJ45412.1"/>
    </source>
</evidence>
<keyword evidence="1" id="KW-0732">Signal</keyword>
<dbReference type="EMBL" id="DS022316">
    <property type="protein sequence ID" value="OAJ45412.1"/>
    <property type="molecule type" value="Genomic_DNA"/>
</dbReference>
<dbReference type="AlphaFoldDB" id="A0A177WZU9"/>
<protein>
    <submittedName>
        <fullName evidence="2">Uncharacterized protein</fullName>
    </submittedName>
</protein>
<name>A0A177WZU9_BATDL</name>
<dbReference type="Proteomes" id="UP000077115">
    <property type="component" value="Unassembled WGS sequence"/>
</dbReference>
<proteinExistence type="predicted"/>
<gene>
    <name evidence="2" type="ORF">BDEG_28553</name>
</gene>
<sequence>MWLTFIFKIMISVVFIKAVAITRDDPIPSQHLYKRMGYITNGFSPVDVPPMPYPPNIGPNYPYVYLTPGQWFRNLGYRIRDKFERAVDSDWIYRTKEWFKRQGRKILSLGRPCPECYY</sequence>
<reference evidence="2 3" key="1">
    <citation type="submission" date="2006-10" db="EMBL/GenBank/DDBJ databases">
        <title>The Genome Sequence of Batrachochytrium dendrobatidis JEL423.</title>
        <authorList>
            <consortium name="The Broad Institute Genome Sequencing Platform"/>
            <person name="Birren B."/>
            <person name="Lander E."/>
            <person name="Galagan J."/>
            <person name="Cuomo C."/>
            <person name="Devon K."/>
            <person name="Jaffe D."/>
            <person name="Butler J."/>
            <person name="Alvarez P."/>
            <person name="Gnerre S."/>
            <person name="Grabherr M."/>
            <person name="Kleber M."/>
            <person name="Mauceli E."/>
            <person name="Brockman W."/>
            <person name="Young S."/>
            <person name="LaButti K."/>
            <person name="Sykes S."/>
            <person name="DeCaprio D."/>
            <person name="Crawford M."/>
            <person name="Koehrsen M."/>
            <person name="Engels R."/>
            <person name="Montgomery P."/>
            <person name="Pearson M."/>
            <person name="Howarth C."/>
            <person name="Larson L."/>
            <person name="White J."/>
            <person name="O'Leary S."/>
            <person name="Kodira C."/>
            <person name="Zeng Q."/>
            <person name="Yandava C."/>
            <person name="Alvarado L."/>
            <person name="Longcore J."/>
            <person name="James T."/>
        </authorList>
    </citation>
    <scope>NUCLEOTIDE SEQUENCE [LARGE SCALE GENOMIC DNA]</scope>
    <source>
        <strain evidence="2 3">JEL423</strain>
    </source>
</reference>
<reference evidence="2 3" key="2">
    <citation type="submission" date="2016-05" db="EMBL/GenBank/DDBJ databases">
        <title>Lineage-specific infection strategies underlie the spectrum of fungal disease in amphibians.</title>
        <authorList>
            <person name="Cuomo C.A."/>
            <person name="Farrer R.A."/>
            <person name="James T."/>
            <person name="Longcore J."/>
            <person name="Birren B."/>
        </authorList>
    </citation>
    <scope>NUCLEOTIDE SEQUENCE [LARGE SCALE GENOMIC DNA]</scope>
    <source>
        <strain evidence="2 3">JEL423</strain>
    </source>
</reference>
<accession>A0A177WZU9</accession>
<feature type="signal peptide" evidence="1">
    <location>
        <begin position="1"/>
        <end position="18"/>
    </location>
</feature>
<evidence type="ECO:0000256" key="1">
    <source>
        <dbReference type="SAM" id="SignalP"/>
    </source>
</evidence>
<organism evidence="2 3">
    <name type="scientific">Batrachochytrium dendrobatidis (strain JEL423)</name>
    <dbReference type="NCBI Taxonomy" id="403673"/>
    <lineage>
        <taxon>Eukaryota</taxon>
        <taxon>Fungi</taxon>
        <taxon>Fungi incertae sedis</taxon>
        <taxon>Chytridiomycota</taxon>
        <taxon>Chytridiomycota incertae sedis</taxon>
        <taxon>Chytridiomycetes</taxon>
        <taxon>Rhizophydiales</taxon>
        <taxon>Rhizophydiales incertae sedis</taxon>
        <taxon>Batrachochytrium</taxon>
    </lineage>
</organism>
<dbReference type="VEuPathDB" id="FungiDB:BDEG_28553"/>
<evidence type="ECO:0000313" key="3">
    <source>
        <dbReference type="Proteomes" id="UP000077115"/>
    </source>
</evidence>
<feature type="chain" id="PRO_5008078060" evidence="1">
    <location>
        <begin position="19"/>
        <end position="118"/>
    </location>
</feature>